<organism evidence="4 5">
    <name type="scientific">Stephania japonica</name>
    <dbReference type="NCBI Taxonomy" id="461633"/>
    <lineage>
        <taxon>Eukaryota</taxon>
        <taxon>Viridiplantae</taxon>
        <taxon>Streptophyta</taxon>
        <taxon>Embryophyta</taxon>
        <taxon>Tracheophyta</taxon>
        <taxon>Spermatophyta</taxon>
        <taxon>Magnoliopsida</taxon>
        <taxon>Ranunculales</taxon>
        <taxon>Menispermaceae</taxon>
        <taxon>Menispermoideae</taxon>
        <taxon>Cissampelideae</taxon>
        <taxon>Stephania</taxon>
    </lineage>
</organism>
<dbReference type="PANTHER" id="PTHR46288:SF80">
    <property type="entry name" value="CYSTEINE_HISTIDINE-RICH C1 DOMAIN FAMILY PROTEIN"/>
    <property type="match status" value="1"/>
</dbReference>
<dbReference type="Gene3D" id="3.30.40.10">
    <property type="entry name" value="Zinc/RING finger domain, C3HC4 (zinc finger)"/>
    <property type="match status" value="1"/>
</dbReference>
<keyword evidence="5" id="KW-1185">Reference proteome</keyword>
<dbReference type="Proteomes" id="UP001417504">
    <property type="component" value="Unassembled WGS sequence"/>
</dbReference>
<feature type="domain" description="DC1" evidence="3">
    <location>
        <begin position="87"/>
        <end position="130"/>
    </location>
</feature>
<name>A0AAP0KL53_9MAGN</name>
<comment type="caution">
    <text evidence="4">The sequence shown here is derived from an EMBL/GenBank/DDBJ whole genome shotgun (WGS) entry which is preliminary data.</text>
</comment>
<accession>A0AAP0KL53</accession>
<evidence type="ECO:0000256" key="1">
    <source>
        <dbReference type="ARBA" id="ARBA00022737"/>
    </source>
</evidence>
<dbReference type="InterPro" id="IPR004146">
    <property type="entry name" value="DC1"/>
</dbReference>
<dbReference type="AlphaFoldDB" id="A0AAP0KL53"/>
<reference evidence="4 5" key="1">
    <citation type="submission" date="2024-01" db="EMBL/GenBank/DDBJ databases">
        <title>Genome assemblies of Stephania.</title>
        <authorList>
            <person name="Yang L."/>
        </authorList>
    </citation>
    <scope>NUCLEOTIDE SEQUENCE [LARGE SCALE GENOMIC DNA]</scope>
    <source>
        <strain evidence="4">QJT</strain>
        <tissue evidence="4">Leaf</tissue>
    </source>
</reference>
<feature type="domain" description="DC1" evidence="3">
    <location>
        <begin position="141"/>
        <end position="186"/>
    </location>
</feature>
<dbReference type="SUPFAM" id="SSF57889">
    <property type="entry name" value="Cysteine-rich domain"/>
    <property type="match status" value="1"/>
</dbReference>
<protein>
    <recommendedName>
        <fullName evidence="3">DC1 domain-containing protein</fullName>
    </recommendedName>
</protein>
<keyword evidence="1" id="KW-0677">Repeat</keyword>
<dbReference type="PANTHER" id="PTHR46288">
    <property type="entry name" value="PHORBOL-ESTER/DAG-TYPE DOMAIN-CONTAINING PROTEIN"/>
    <property type="match status" value="1"/>
</dbReference>
<proteinExistence type="predicted"/>
<evidence type="ECO:0000313" key="4">
    <source>
        <dbReference type="EMBL" id="KAK9154602.1"/>
    </source>
</evidence>
<feature type="region of interest" description="Disordered" evidence="2">
    <location>
        <begin position="189"/>
        <end position="208"/>
    </location>
</feature>
<dbReference type="InterPro" id="IPR013083">
    <property type="entry name" value="Znf_RING/FYVE/PHD"/>
</dbReference>
<dbReference type="Pfam" id="PF03107">
    <property type="entry name" value="C1_2"/>
    <property type="match status" value="2"/>
</dbReference>
<dbReference type="InterPro" id="IPR046349">
    <property type="entry name" value="C1-like_sf"/>
</dbReference>
<evidence type="ECO:0000259" key="3">
    <source>
        <dbReference type="Pfam" id="PF03107"/>
    </source>
</evidence>
<dbReference type="EMBL" id="JBBNAE010000001">
    <property type="protein sequence ID" value="KAK9154602.1"/>
    <property type="molecule type" value="Genomic_DNA"/>
</dbReference>
<gene>
    <name evidence="4" type="ORF">Sjap_002082</name>
</gene>
<sequence length="264" mass="28898">MGELDLDPVIQHFSHQHPLELINLQQLQRQQQQQQQQQTPNTSVSCSGCKAGVLGGVIYICKTCNYCLHVSCSQMPRRITHPADGTHTLTLLTSPVYPEGVFRCDACGRQGKGFCFHCNECQLDIHVDCAVLPLSVAHRAHLHPLTLAFRSPYKKNSFCCDICKGIGLNQWLYRCALCSFDAHLDCTSKDSQADSVSPTPRTRRVHGANSQQYYTSASSFGSRLVRHGVEGLVEGIAQQAGQTLVQAVLGASSSNTDSGPDINL</sequence>
<evidence type="ECO:0000313" key="5">
    <source>
        <dbReference type="Proteomes" id="UP001417504"/>
    </source>
</evidence>
<evidence type="ECO:0000256" key="2">
    <source>
        <dbReference type="SAM" id="MobiDB-lite"/>
    </source>
</evidence>